<reference evidence="1 2" key="1">
    <citation type="journal article" date="2016" name="Mol. Biol. Evol.">
        <title>Genome-Wide Survey of Gut Fungi (Harpellales) Reveals the First Horizontally Transferred Ubiquitin Gene from a Mosquito Host.</title>
        <authorList>
            <person name="Wang Y."/>
            <person name="White M.M."/>
            <person name="Kvist S."/>
            <person name="Moncalvo J.M."/>
        </authorList>
    </citation>
    <scope>NUCLEOTIDE SEQUENCE [LARGE SCALE GENOMIC DNA]</scope>
    <source>
        <strain evidence="1 2">ALG-7-W6</strain>
    </source>
</reference>
<keyword evidence="2" id="KW-1185">Reference proteome</keyword>
<gene>
    <name evidence="1" type="ORF">AYI68_g6629</name>
</gene>
<sequence>MGKSNQISGCEISNFSRYLPGISTIPTFLDPSPVTSIEFRKIAFIPLSMHTNSPINIRPSLELIRTVVSSRFRSCSSPLPFSSSPLEYPIPVCIDSIPYTHTQHVPI</sequence>
<name>A0A1R0GQY6_9FUNG</name>
<dbReference type="AlphaFoldDB" id="A0A1R0GQY6"/>
<evidence type="ECO:0000313" key="2">
    <source>
        <dbReference type="Proteomes" id="UP000187455"/>
    </source>
</evidence>
<evidence type="ECO:0000313" key="1">
    <source>
        <dbReference type="EMBL" id="OLY79303.1"/>
    </source>
</evidence>
<dbReference type="Proteomes" id="UP000187455">
    <property type="component" value="Unassembled WGS sequence"/>
</dbReference>
<accession>A0A1R0GQY6</accession>
<comment type="caution">
    <text evidence="1">The sequence shown here is derived from an EMBL/GenBank/DDBJ whole genome shotgun (WGS) entry which is preliminary data.</text>
</comment>
<proteinExistence type="predicted"/>
<organism evidence="1 2">
    <name type="scientific">Smittium mucronatum</name>
    <dbReference type="NCBI Taxonomy" id="133383"/>
    <lineage>
        <taxon>Eukaryota</taxon>
        <taxon>Fungi</taxon>
        <taxon>Fungi incertae sedis</taxon>
        <taxon>Zoopagomycota</taxon>
        <taxon>Kickxellomycotina</taxon>
        <taxon>Harpellomycetes</taxon>
        <taxon>Harpellales</taxon>
        <taxon>Legeriomycetaceae</taxon>
        <taxon>Smittium</taxon>
    </lineage>
</organism>
<dbReference type="EMBL" id="LSSL01004643">
    <property type="protein sequence ID" value="OLY79303.1"/>
    <property type="molecule type" value="Genomic_DNA"/>
</dbReference>
<protein>
    <submittedName>
        <fullName evidence="1">Uncharacterized protein</fullName>
    </submittedName>
</protein>